<dbReference type="InterPro" id="IPR037126">
    <property type="entry name" value="PdaC/RsiV-like_sf"/>
</dbReference>
<gene>
    <name evidence="3" type="ORF">SAMEA1982600_00955</name>
</gene>
<dbReference type="RefSeq" id="WP_066409164.1">
    <property type="nucleotide sequence ID" value="NZ_FKBS01000008.1"/>
</dbReference>
<dbReference type="AlphaFoldDB" id="A0A157LYI6"/>
<keyword evidence="1" id="KW-0732">Signal</keyword>
<sequence>MLDLQRRAGRIALIALAAALVAACGSSPSDTISLPAKGAAASEGDVRTESIKRELTKPGCRGECPRIVIDSVAFPGIAPLTQAVDRGLAGMTGVDANLQGNYRTIDEYVAYFWRTAQPRDRTDLHAKVRDTVGDLIGVELTTSQYLTGAAHPIPATHFLNWQRSTGSELTLAQMVIPGRGEQYLQALREAHAAWLKQNEDARRDPAAYDKNWPFQPTDNVTLTRQGMVVKYDAYAIAPYSSGQPELTLPYKALRGILKPEFMPPGS</sequence>
<dbReference type="PROSITE" id="PS51257">
    <property type="entry name" value="PROKAR_LIPOPROTEIN"/>
    <property type="match status" value="1"/>
</dbReference>
<feature type="chain" id="PRO_5007614175" evidence="1">
    <location>
        <begin position="23"/>
        <end position="266"/>
    </location>
</feature>
<dbReference type="InterPro" id="IPR021729">
    <property type="entry name" value="DUF3298"/>
</dbReference>
<evidence type="ECO:0000256" key="1">
    <source>
        <dbReference type="SAM" id="SignalP"/>
    </source>
</evidence>
<dbReference type="Gene3D" id="3.90.640.20">
    <property type="entry name" value="Heat-shock cognate protein, ATPase"/>
    <property type="match status" value="1"/>
</dbReference>
<evidence type="ECO:0000313" key="4">
    <source>
        <dbReference type="Proteomes" id="UP000077037"/>
    </source>
</evidence>
<accession>A0A157LYI6</accession>
<dbReference type="EMBL" id="FKBS01000008">
    <property type="protein sequence ID" value="SAI01821.1"/>
    <property type="molecule type" value="Genomic_DNA"/>
</dbReference>
<evidence type="ECO:0000313" key="3">
    <source>
        <dbReference type="EMBL" id="SAI01821.1"/>
    </source>
</evidence>
<feature type="signal peptide" evidence="1">
    <location>
        <begin position="1"/>
        <end position="22"/>
    </location>
</feature>
<protein>
    <submittedName>
        <fullName evidence="3">Lipoprotein</fullName>
    </submittedName>
</protein>
<dbReference type="Pfam" id="PF11738">
    <property type="entry name" value="DUF3298"/>
    <property type="match status" value="1"/>
</dbReference>
<keyword evidence="3" id="KW-0449">Lipoprotein</keyword>
<proteinExistence type="predicted"/>
<evidence type="ECO:0000259" key="2">
    <source>
        <dbReference type="Pfam" id="PF11738"/>
    </source>
</evidence>
<organism evidence="3 4">
    <name type="scientific">Bordetella ansorpii</name>
    <dbReference type="NCBI Taxonomy" id="288768"/>
    <lineage>
        <taxon>Bacteria</taxon>
        <taxon>Pseudomonadati</taxon>
        <taxon>Pseudomonadota</taxon>
        <taxon>Betaproteobacteria</taxon>
        <taxon>Burkholderiales</taxon>
        <taxon>Alcaligenaceae</taxon>
        <taxon>Bordetella</taxon>
    </lineage>
</organism>
<reference evidence="3 4" key="1">
    <citation type="submission" date="2016-03" db="EMBL/GenBank/DDBJ databases">
        <authorList>
            <consortium name="Pathogen Informatics"/>
        </authorList>
    </citation>
    <scope>NUCLEOTIDE SEQUENCE [LARGE SCALE GENOMIC DNA]</scope>
    <source>
        <strain evidence="3 4">NCTC13364</strain>
    </source>
</reference>
<dbReference type="OrthoDB" id="8610451at2"/>
<name>A0A157LYI6_9BORD</name>
<dbReference type="Gene3D" id="3.30.565.40">
    <property type="entry name" value="Fervidobacterium nodosum Rt17-B1 like"/>
    <property type="match status" value="1"/>
</dbReference>
<dbReference type="Proteomes" id="UP000077037">
    <property type="component" value="Unassembled WGS sequence"/>
</dbReference>
<feature type="domain" description="DUF3298" evidence="2">
    <location>
        <begin position="181"/>
        <end position="251"/>
    </location>
</feature>